<accession>A0ABQ5UED5</accession>
<evidence type="ECO:0008006" key="3">
    <source>
        <dbReference type="Google" id="ProtNLM"/>
    </source>
</evidence>
<dbReference type="RefSeq" id="WP_284390754.1">
    <property type="nucleotide sequence ID" value="NZ_BSNG01000001.1"/>
</dbReference>
<reference evidence="1" key="1">
    <citation type="journal article" date="2014" name="Int. J. Syst. Evol. Microbiol.">
        <title>Complete genome of a new Firmicutes species belonging to the dominant human colonic microbiota ('Ruminococcus bicirculans') reveals two chromosomes and a selective capacity to utilize plant glucans.</title>
        <authorList>
            <consortium name="NISC Comparative Sequencing Program"/>
            <person name="Wegmann U."/>
            <person name="Louis P."/>
            <person name="Goesmann A."/>
            <person name="Henrissat B."/>
            <person name="Duncan S.H."/>
            <person name="Flint H.J."/>
        </authorList>
    </citation>
    <scope>NUCLEOTIDE SEQUENCE</scope>
    <source>
        <strain evidence="1">NBRC 103855</strain>
    </source>
</reference>
<name>A0ABQ5UED5_9HYPH</name>
<evidence type="ECO:0000313" key="1">
    <source>
        <dbReference type="EMBL" id="GLQ10276.1"/>
    </source>
</evidence>
<proteinExistence type="predicted"/>
<evidence type="ECO:0000313" key="2">
    <source>
        <dbReference type="Proteomes" id="UP001161406"/>
    </source>
</evidence>
<organism evidence="1 2">
    <name type="scientific">Devosia yakushimensis</name>
    <dbReference type="NCBI Taxonomy" id="470028"/>
    <lineage>
        <taxon>Bacteria</taxon>
        <taxon>Pseudomonadati</taxon>
        <taxon>Pseudomonadota</taxon>
        <taxon>Alphaproteobacteria</taxon>
        <taxon>Hyphomicrobiales</taxon>
        <taxon>Devosiaceae</taxon>
        <taxon>Devosia</taxon>
    </lineage>
</organism>
<gene>
    <name evidence="1" type="ORF">GCM10007913_22080</name>
</gene>
<keyword evidence="2" id="KW-1185">Reference proteome</keyword>
<dbReference type="Pfam" id="PF11367">
    <property type="entry name" value="Tail_completion_gp17"/>
    <property type="match status" value="1"/>
</dbReference>
<sequence>MHPIVALQGALVSALGSDAELVAIIGANGVFDAPPRGRAAPYVVIARHDVIQRDGDVAPGQEHRILVHCWGDQPSRRRALAIAERVVAVGLAVVVAGLVVSHAEHVRTDTVIDRDTGLARAAVTLRFLSEAAA</sequence>
<protein>
    <recommendedName>
        <fullName evidence="3">DUF3168 domain-containing protein</fullName>
    </recommendedName>
</protein>
<dbReference type="EMBL" id="BSNG01000001">
    <property type="protein sequence ID" value="GLQ10276.1"/>
    <property type="molecule type" value="Genomic_DNA"/>
</dbReference>
<dbReference type="Proteomes" id="UP001161406">
    <property type="component" value="Unassembled WGS sequence"/>
</dbReference>
<dbReference type="Gene3D" id="3.30.2000.30">
    <property type="match status" value="1"/>
</dbReference>
<comment type="caution">
    <text evidence="1">The sequence shown here is derived from an EMBL/GenBank/DDBJ whole genome shotgun (WGS) entry which is preliminary data.</text>
</comment>
<dbReference type="InterPro" id="IPR053745">
    <property type="entry name" value="Viral_Tail_Comp_sf"/>
</dbReference>
<reference evidence="1" key="2">
    <citation type="submission" date="2023-01" db="EMBL/GenBank/DDBJ databases">
        <title>Draft genome sequence of Devosia yakushimensis strain NBRC 103855.</title>
        <authorList>
            <person name="Sun Q."/>
            <person name="Mori K."/>
        </authorList>
    </citation>
    <scope>NUCLEOTIDE SEQUENCE</scope>
    <source>
        <strain evidence="1">NBRC 103855</strain>
    </source>
</reference>
<dbReference type="InterPro" id="IPR021508">
    <property type="entry name" value="Gp17-like"/>
</dbReference>